<dbReference type="SUPFAM" id="SSF52540">
    <property type="entry name" value="P-loop containing nucleoside triphosphate hydrolases"/>
    <property type="match status" value="1"/>
</dbReference>
<protein>
    <submittedName>
        <fullName evidence="2">Uncharacterized protein</fullName>
    </submittedName>
</protein>
<sequence>MDADPSPLAATAVSALAAGRSTLVLGLSNASRSGPAGAVPEALLSARGVAGAALSALLASASSSHELALAAFAVAHTHDEPIFDLLAPLALDGHESATSRASAAADAPPRFTVDPVLGVSVAGLALAPLPDATAAGEALALVEAQVELLAAARPHLLPLSIVVEIRRLKVDSKRETGAFAKITLVAAAPYDGTFLVREPSSLLDGSLLSLSLKYARVRESLLCAKSRAALPNVISALVSHVSGAASGLVPSVPYADSVVTALLEPALSGADELHVIGWLDGSQRAFGAAAMLVQLLEKLAHALSIVNVPRESWSKPRGLTVEAFEAALLAASPMVEAASFGTSRLGLTSQAAVSLLARARLEEQSIAARVAWFQAGVQRHARKSSGSGARASGPAPRRGMSPVPVAGERLAALGVQLAPPWSYPSSETGEVRMFAITPSGAPKSSVAYVLREGNTCVGAVPTPRGSGAAATVRGVLILTDHAEFVVSTPKSAPALAVVAINGRRIEAPSVVSPGDVVLLGASMAWWYAPLPSEETAGANVVPPSWASILLQYTAASLFLDNEGLGSSVGGPPNALPQSVRGELARALQSVMAVDAASKMASMLNSTTTYELVRTPALRAALASLATMATGGQDGGAGLEVQDPLFRLCFATRNGGDKDGSNAGDASKSEQAMIGPTDFALHLDALTELFALVAHSGKLGAVAAGAPVRVPPGHAASVLDPLLPLPHDVRIGKASVSLASMGKLKAMRAQAELTGEPGASGVVTVAGYAVPDVAAIANKGAGSSSTLYDDKLRVFVLQVESAESVPTTLSSGLYAIFDFAGGLGATPRVVHSVSQSLRFGHAHVFSCRESSRLFQALATTSVTVAVYGHGSVVASQNAGLKVQLEEVASELAVASAELARLQADNAELQAQVKELQAVPEGDLDALVAMSVKDHAAAVQQAQTELEEVEAERAAVAAELDAALSENATLKPRAEMMEESLAQMTPQIEALRMQNVELQRKIESSASERELLAQVKIRRLQAENASLTDELAALHESNMHMDEVRALIAQSRQKSRACVIS</sequence>
<dbReference type="InterPro" id="IPR027417">
    <property type="entry name" value="P-loop_NTPase"/>
</dbReference>
<dbReference type="Proteomes" id="UP000054408">
    <property type="component" value="Unassembled WGS sequence"/>
</dbReference>
<dbReference type="GeneID" id="25562638"/>
<evidence type="ECO:0000313" key="3">
    <source>
        <dbReference type="Proteomes" id="UP000054408"/>
    </source>
</evidence>
<feature type="coiled-coil region" evidence="1">
    <location>
        <begin position="883"/>
        <end position="1035"/>
    </location>
</feature>
<reference evidence="2 3" key="1">
    <citation type="submission" date="2010-05" db="EMBL/GenBank/DDBJ databases">
        <title>The Genome Sequence of Thecamonas trahens ATCC 50062.</title>
        <authorList>
            <consortium name="The Broad Institute Genome Sequencing Platform"/>
            <person name="Russ C."/>
            <person name="Cuomo C."/>
            <person name="Shea T."/>
            <person name="Young S.K."/>
            <person name="Zeng Q."/>
            <person name="Koehrsen M."/>
            <person name="Haas B."/>
            <person name="Borodovsky M."/>
            <person name="Guigo R."/>
            <person name="Alvarado L."/>
            <person name="Berlin A."/>
            <person name="Bochicchio J."/>
            <person name="Borenstein D."/>
            <person name="Chapman S."/>
            <person name="Chen Z."/>
            <person name="Freedman E."/>
            <person name="Gellesch M."/>
            <person name="Goldberg J."/>
            <person name="Griggs A."/>
            <person name="Gujja S."/>
            <person name="Heilman E."/>
            <person name="Heiman D."/>
            <person name="Hepburn T."/>
            <person name="Howarth C."/>
            <person name="Jen D."/>
            <person name="Larson L."/>
            <person name="Mehta T."/>
            <person name="Park D."/>
            <person name="Pearson M."/>
            <person name="Roberts A."/>
            <person name="Saif S."/>
            <person name="Shenoy N."/>
            <person name="Sisk P."/>
            <person name="Stolte C."/>
            <person name="Sykes S."/>
            <person name="Thomson T."/>
            <person name="Walk T."/>
            <person name="White J."/>
            <person name="Yandava C."/>
            <person name="Burger G."/>
            <person name="Gray M.W."/>
            <person name="Holland P.W.H."/>
            <person name="King N."/>
            <person name="Lang F.B.F."/>
            <person name="Roger A.J."/>
            <person name="Ruiz-Trillo I."/>
            <person name="Lander E."/>
            <person name="Nusbaum C."/>
        </authorList>
    </citation>
    <scope>NUCLEOTIDE SEQUENCE [LARGE SCALE GENOMIC DNA]</scope>
    <source>
        <strain evidence="2 3">ATCC 50062</strain>
    </source>
</reference>
<gene>
    <name evidence="2" type="ORF">AMSG_02996</name>
</gene>
<keyword evidence="3" id="KW-1185">Reference proteome</keyword>
<dbReference type="EMBL" id="GL349443">
    <property type="protein sequence ID" value="KNC46560.1"/>
    <property type="molecule type" value="Genomic_DNA"/>
</dbReference>
<organism evidence="2 3">
    <name type="scientific">Thecamonas trahens ATCC 50062</name>
    <dbReference type="NCBI Taxonomy" id="461836"/>
    <lineage>
        <taxon>Eukaryota</taxon>
        <taxon>Apusozoa</taxon>
        <taxon>Apusomonadida</taxon>
        <taxon>Apusomonadidae</taxon>
        <taxon>Thecamonas</taxon>
    </lineage>
</organism>
<keyword evidence="1" id="KW-0175">Coiled coil</keyword>
<evidence type="ECO:0000313" key="2">
    <source>
        <dbReference type="EMBL" id="KNC46560.1"/>
    </source>
</evidence>
<dbReference type="AlphaFoldDB" id="A0A0L0D332"/>
<accession>A0A0L0D332</accession>
<evidence type="ECO:0000256" key="1">
    <source>
        <dbReference type="SAM" id="Coils"/>
    </source>
</evidence>
<name>A0A0L0D332_THETB</name>
<dbReference type="Gene3D" id="1.10.287.1490">
    <property type="match status" value="1"/>
</dbReference>
<proteinExistence type="predicted"/>
<dbReference type="RefSeq" id="XP_013760339.1">
    <property type="nucleotide sequence ID" value="XM_013904885.1"/>
</dbReference>